<keyword evidence="4" id="KW-0997">Cell inner membrane</keyword>
<dbReference type="EMBL" id="SLWF01000012">
    <property type="protein sequence ID" value="TCN84280.1"/>
    <property type="molecule type" value="Genomic_DNA"/>
</dbReference>
<keyword evidence="3" id="KW-1003">Cell membrane</keyword>
<dbReference type="GO" id="GO:0042910">
    <property type="term" value="F:xenobiotic transmembrane transporter activity"/>
    <property type="evidence" value="ECO:0007669"/>
    <property type="project" value="TreeGrafter"/>
</dbReference>
<dbReference type="Gene3D" id="3.30.70.1430">
    <property type="entry name" value="Multidrug efflux transporter AcrB pore domain"/>
    <property type="match status" value="2"/>
</dbReference>
<keyword evidence="6 8" id="KW-1133">Transmembrane helix</keyword>
<dbReference type="RefSeq" id="WP_133038937.1">
    <property type="nucleotide sequence ID" value="NZ_SLWF01000012.1"/>
</dbReference>
<evidence type="ECO:0000313" key="9">
    <source>
        <dbReference type="EMBL" id="TCN84280.1"/>
    </source>
</evidence>
<dbReference type="FunFam" id="1.20.1640.10:FF:000001">
    <property type="entry name" value="Efflux pump membrane transporter"/>
    <property type="match status" value="1"/>
</dbReference>
<proteinExistence type="predicted"/>
<dbReference type="InterPro" id="IPR027463">
    <property type="entry name" value="AcrB_DN_DC_subdom"/>
</dbReference>
<dbReference type="SUPFAM" id="SSF82693">
    <property type="entry name" value="Multidrug efflux transporter AcrB pore domain, PN1, PN2, PC1 and PC2 subdomains"/>
    <property type="match status" value="3"/>
</dbReference>
<dbReference type="PANTHER" id="PTHR32063">
    <property type="match status" value="1"/>
</dbReference>
<dbReference type="PANTHER" id="PTHR32063:SF21">
    <property type="entry name" value="MULTIDRUG RESISTANCE PROTEIN MDTB"/>
    <property type="match status" value="1"/>
</dbReference>
<evidence type="ECO:0000256" key="6">
    <source>
        <dbReference type="ARBA" id="ARBA00022989"/>
    </source>
</evidence>
<dbReference type="InterPro" id="IPR001036">
    <property type="entry name" value="Acrflvin-R"/>
</dbReference>
<dbReference type="FunFam" id="3.30.70.1430:FF:000001">
    <property type="entry name" value="Efflux pump membrane transporter"/>
    <property type="match status" value="1"/>
</dbReference>
<organism evidence="9 10">
    <name type="scientific">Shewanella fodinae</name>
    <dbReference type="NCBI Taxonomy" id="552357"/>
    <lineage>
        <taxon>Bacteria</taxon>
        <taxon>Pseudomonadati</taxon>
        <taxon>Pseudomonadota</taxon>
        <taxon>Gammaproteobacteria</taxon>
        <taxon>Alteromonadales</taxon>
        <taxon>Shewanellaceae</taxon>
        <taxon>Shewanella</taxon>
    </lineage>
</organism>
<feature type="transmembrane region" description="Helical" evidence="8">
    <location>
        <begin position="877"/>
        <end position="897"/>
    </location>
</feature>
<evidence type="ECO:0000256" key="3">
    <source>
        <dbReference type="ARBA" id="ARBA00022475"/>
    </source>
</evidence>
<feature type="transmembrane region" description="Helical" evidence="8">
    <location>
        <begin position="852"/>
        <end position="870"/>
    </location>
</feature>
<dbReference type="AlphaFoldDB" id="A0A4R2FAF3"/>
<evidence type="ECO:0000313" key="10">
    <source>
        <dbReference type="Proteomes" id="UP000294832"/>
    </source>
</evidence>
<evidence type="ECO:0000256" key="8">
    <source>
        <dbReference type="SAM" id="Phobius"/>
    </source>
</evidence>
<dbReference type="Gene3D" id="3.30.70.1440">
    <property type="entry name" value="Multidrug efflux transporter AcrB pore domain"/>
    <property type="match status" value="1"/>
</dbReference>
<feature type="transmembrane region" description="Helical" evidence="8">
    <location>
        <begin position="387"/>
        <end position="407"/>
    </location>
</feature>
<comment type="subcellular location">
    <subcellularLocation>
        <location evidence="1">Cell inner membrane</location>
        <topology evidence="1">Multi-pass membrane protein</topology>
    </subcellularLocation>
</comment>
<feature type="transmembrane region" description="Helical" evidence="8">
    <location>
        <begin position="950"/>
        <end position="969"/>
    </location>
</feature>
<dbReference type="Pfam" id="PF00873">
    <property type="entry name" value="ACR_tran"/>
    <property type="match status" value="1"/>
</dbReference>
<dbReference type="Gene3D" id="3.30.2090.10">
    <property type="entry name" value="Multidrug efflux transporter AcrB TolC docking domain, DN and DC subdomains"/>
    <property type="match status" value="2"/>
</dbReference>
<feature type="transmembrane region" description="Helical" evidence="8">
    <location>
        <begin position="360"/>
        <end position="381"/>
    </location>
</feature>
<accession>A0A4R2FAF3</accession>
<sequence length="1018" mass="109823">MNISRPFINRPIATLLLMISLLLIGVLAYRLLPVSALPQIDYPTIQVYTRYPGSAPNVTSTSVTAPLERQFGQMAGLQKMQSTSADGASIITLQFELTTSLDEAEQEVQAAINAAMALLPSELPYPPVYSKVNPADTAVLTLALTSDELPMTRVQQLAETRLAQKISQMEGVGLVSISGGQRPAVRVAVNTGALQQAGLTLTDVESAIQHANINAPKGSLDGRFLSYAIGANDQLTDAAEFRQLVITWHQGQALYLGDIAEVSDSAEDIRQSALDNATPAILISIQRQPGANVIATVDRIRTSLPALTQTLPTSVKLHVINDRTETIRASVADVQWELLLAIILVVLVIRLFLRSWRTTVIPAITVPLSLLGTLAVAYTLGFSLNNLTLMALTVAAGFVVDDAIVMIENISRHTQQGMSLREATLRGAGQIGFTIISLSVSLIAVMIPLLFMGDVVGRLFREFALTLSAAIVVSAVLTLTLTPVMCMKLLPSHGEPPSFSIFQRLHSGYDKMLNRVISHQKLVLLSVIITTIVTIATLIFLPKGFFPQQDTRLLEGVMVAPPGTTFSNMQQLQQTLSELILHDHSVAKLSSSLGVMQTNPAINQGSLLIQLKSAQTTSDETASVIARLQQKVARELPALRLYLRPVQDLTLDARSGGSAYSLGVSSTDNAELHYWTPLIINMILTQTPFRDVYSMAQQQAPQLQLDIDRTRAASLGITVKDIDDALYAAFGQSQISTLYTDLSQYHVVLSASIHTADVKQMVNQLHIASSDGVPVPLASVVTIKQGQAPLMLFRQGQFPYADIGFNLAPGYSLGDAISAINQMKKQLALPAAVQLHFEGAAEDMAASTNSQLTLMCAAIIVVYLMLGMLYESFIHPLTILSTLPSAALGALLALGLSGKQFDVISLIGIVLLIGIVMKNAIMMIDFAIALERERHLSPQQAIKQACQQRFRPILMTTLAALLGAVPLAFGSGIGSELRQPLGIAIIGGLLVSQLLTLFSTPVFYLWLHRAEAALARRI</sequence>
<evidence type="ECO:0000256" key="7">
    <source>
        <dbReference type="ARBA" id="ARBA00023136"/>
    </source>
</evidence>
<keyword evidence="7 8" id="KW-0472">Membrane</keyword>
<evidence type="ECO:0000256" key="5">
    <source>
        <dbReference type="ARBA" id="ARBA00022692"/>
    </source>
</evidence>
<feature type="transmembrane region" description="Helical" evidence="8">
    <location>
        <begin position="428"/>
        <end position="451"/>
    </location>
</feature>
<feature type="transmembrane region" description="Helical" evidence="8">
    <location>
        <begin position="463"/>
        <end position="482"/>
    </location>
</feature>
<evidence type="ECO:0000256" key="1">
    <source>
        <dbReference type="ARBA" id="ARBA00004429"/>
    </source>
</evidence>
<feature type="transmembrane region" description="Helical" evidence="8">
    <location>
        <begin position="522"/>
        <end position="541"/>
    </location>
</feature>
<dbReference type="Gene3D" id="3.30.70.1320">
    <property type="entry name" value="Multidrug efflux transporter AcrB pore domain like"/>
    <property type="match status" value="1"/>
</dbReference>
<gene>
    <name evidence="9" type="ORF">EDC91_11254</name>
</gene>
<reference evidence="9 10" key="1">
    <citation type="submission" date="2019-03" db="EMBL/GenBank/DDBJ databases">
        <title>Freshwater and sediment microbial communities from various areas in North America, analyzing microbe dynamics in response to fracking.</title>
        <authorList>
            <person name="Lamendella R."/>
        </authorList>
    </citation>
    <scope>NUCLEOTIDE SEQUENCE [LARGE SCALE GENOMIC DNA]</scope>
    <source>
        <strain evidence="9 10">74A</strain>
    </source>
</reference>
<keyword evidence="2" id="KW-0813">Transport</keyword>
<dbReference type="SUPFAM" id="SSF82714">
    <property type="entry name" value="Multidrug efflux transporter AcrB TolC docking domain, DN and DC subdomains"/>
    <property type="match status" value="2"/>
</dbReference>
<protein>
    <submittedName>
        <fullName evidence="9">Multidrug efflux pump</fullName>
    </submittedName>
</protein>
<keyword evidence="10" id="KW-1185">Reference proteome</keyword>
<dbReference type="Proteomes" id="UP000294832">
    <property type="component" value="Unassembled WGS sequence"/>
</dbReference>
<dbReference type="PRINTS" id="PR00702">
    <property type="entry name" value="ACRIFLAVINRP"/>
</dbReference>
<feature type="transmembrane region" description="Helical" evidence="8">
    <location>
        <begin position="903"/>
        <end position="930"/>
    </location>
</feature>
<feature type="transmembrane region" description="Helical" evidence="8">
    <location>
        <begin position="981"/>
        <end position="1007"/>
    </location>
</feature>
<dbReference type="Gene3D" id="1.20.1640.10">
    <property type="entry name" value="Multidrug efflux transporter AcrB transmembrane domain"/>
    <property type="match status" value="2"/>
</dbReference>
<dbReference type="OrthoDB" id="9757904at2"/>
<dbReference type="GO" id="GO:0005886">
    <property type="term" value="C:plasma membrane"/>
    <property type="evidence" value="ECO:0007669"/>
    <property type="project" value="UniProtKB-SubCell"/>
</dbReference>
<feature type="transmembrane region" description="Helical" evidence="8">
    <location>
        <begin position="334"/>
        <end position="353"/>
    </location>
</feature>
<name>A0A4R2FAF3_9GAMM</name>
<dbReference type="SUPFAM" id="SSF82866">
    <property type="entry name" value="Multidrug efflux transporter AcrB transmembrane domain"/>
    <property type="match status" value="2"/>
</dbReference>
<keyword evidence="5 8" id="KW-0812">Transmembrane</keyword>
<evidence type="ECO:0000256" key="2">
    <source>
        <dbReference type="ARBA" id="ARBA00022448"/>
    </source>
</evidence>
<evidence type="ECO:0000256" key="4">
    <source>
        <dbReference type="ARBA" id="ARBA00022519"/>
    </source>
</evidence>
<comment type="caution">
    <text evidence="9">The sequence shown here is derived from an EMBL/GenBank/DDBJ whole genome shotgun (WGS) entry which is preliminary data.</text>
</comment>